<gene>
    <name evidence="5" type="ORF">ATK86_6602</name>
</gene>
<feature type="region of interest" description="Disordered" evidence="3">
    <location>
        <begin position="1"/>
        <end position="25"/>
    </location>
</feature>
<dbReference type="AlphaFoldDB" id="A0A2N3VKH6"/>
<name>A0A2N3VKH6_9NOCA</name>
<reference evidence="5 6" key="1">
    <citation type="submission" date="2017-12" db="EMBL/GenBank/DDBJ databases">
        <title>Sequencing the genomes of 1000 Actinobacteria strains.</title>
        <authorList>
            <person name="Klenk H.-P."/>
        </authorList>
    </citation>
    <scope>NUCLEOTIDE SEQUENCE [LARGE SCALE GENOMIC DNA]</scope>
    <source>
        <strain evidence="5 6">DSM 44489</strain>
    </source>
</reference>
<evidence type="ECO:0000256" key="2">
    <source>
        <dbReference type="PROSITE-ProRule" id="PRU00335"/>
    </source>
</evidence>
<feature type="DNA-binding region" description="H-T-H motif" evidence="2">
    <location>
        <begin position="70"/>
        <end position="89"/>
    </location>
</feature>
<feature type="domain" description="HTH tetR-type" evidence="4">
    <location>
        <begin position="47"/>
        <end position="107"/>
    </location>
</feature>
<dbReference type="Pfam" id="PF00440">
    <property type="entry name" value="TetR_N"/>
    <property type="match status" value="1"/>
</dbReference>
<keyword evidence="1 2" id="KW-0238">DNA-binding</keyword>
<dbReference type="GO" id="GO:0003700">
    <property type="term" value="F:DNA-binding transcription factor activity"/>
    <property type="evidence" value="ECO:0007669"/>
    <property type="project" value="TreeGrafter"/>
</dbReference>
<comment type="caution">
    <text evidence="5">The sequence shown here is derived from an EMBL/GenBank/DDBJ whole genome shotgun (WGS) entry which is preliminary data.</text>
</comment>
<dbReference type="GO" id="GO:0000976">
    <property type="term" value="F:transcription cis-regulatory region binding"/>
    <property type="evidence" value="ECO:0007669"/>
    <property type="project" value="TreeGrafter"/>
</dbReference>
<accession>A0A2N3VKH6</accession>
<evidence type="ECO:0000256" key="1">
    <source>
        <dbReference type="ARBA" id="ARBA00023125"/>
    </source>
</evidence>
<dbReference type="PANTHER" id="PTHR30055:SF226">
    <property type="entry name" value="HTH-TYPE TRANSCRIPTIONAL REGULATOR PKSA"/>
    <property type="match status" value="1"/>
</dbReference>
<proteinExistence type="predicted"/>
<evidence type="ECO:0000259" key="4">
    <source>
        <dbReference type="PROSITE" id="PS50977"/>
    </source>
</evidence>
<dbReference type="InterPro" id="IPR001647">
    <property type="entry name" value="HTH_TetR"/>
</dbReference>
<evidence type="ECO:0000256" key="3">
    <source>
        <dbReference type="SAM" id="MobiDB-lite"/>
    </source>
</evidence>
<dbReference type="InterPro" id="IPR050109">
    <property type="entry name" value="HTH-type_TetR-like_transc_reg"/>
</dbReference>
<sequence length="232" mass="25256">MRLHMLAHAVPSRRRSRPGRPTSEISRFTTVDLVITSSGHLRQERGNATRQRILEAAAAALAERGWTGTSVSDVTKRAGVTRGAVQHHFTDREGMLGAAIQHLLDTRISEFHTVAEDLPASADRTLEVVRMIVDYHQGPAFAATLQLCVAAAADPVLRPRVAAMEAETGAKIFWTAVDLLGLDGRDPTIRATIQAFLDSARGLGLAGLLGDDARRREQVTLRWAQMLDQLPG</sequence>
<dbReference type="Gene3D" id="1.10.357.10">
    <property type="entry name" value="Tetracycline Repressor, domain 2"/>
    <property type="match status" value="1"/>
</dbReference>
<dbReference type="InterPro" id="IPR009057">
    <property type="entry name" value="Homeodomain-like_sf"/>
</dbReference>
<dbReference type="PROSITE" id="PS50977">
    <property type="entry name" value="HTH_TETR_2"/>
    <property type="match status" value="1"/>
</dbReference>
<evidence type="ECO:0000313" key="5">
    <source>
        <dbReference type="EMBL" id="PKV82117.1"/>
    </source>
</evidence>
<dbReference type="Proteomes" id="UP000233766">
    <property type="component" value="Unassembled WGS sequence"/>
</dbReference>
<dbReference type="EMBL" id="PJMW01000002">
    <property type="protein sequence ID" value="PKV82117.1"/>
    <property type="molecule type" value="Genomic_DNA"/>
</dbReference>
<organism evidence="5 6">
    <name type="scientific">Nocardia fluminea</name>
    <dbReference type="NCBI Taxonomy" id="134984"/>
    <lineage>
        <taxon>Bacteria</taxon>
        <taxon>Bacillati</taxon>
        <taxon>Actinomycetota</taxon>
        <taxon>Actinomycetes</taxon>
        <taxon>Mycobacteriales</taxon>
        <taxon>Nocardiaceae</taxon>
        <taxon>Nocardia</taxon>
    </lineage>
</organism>
<dbReference type="SUPFAM" id="SSF46689">
    <property type="entry name" value="Homeodomain-like"/>
    <property type="match status" value="1"/>
</dbReference>
<evidence type="ECO:0000313" key="6">
    <source>
        <dbReference type="Proteomes" id="UP000233766"/>
    </source>
</evidence>
<feature type="compositionally biased region" description="Basic residues" evidence="3">
    <location>
        <begin position="1"/>
        <end position="18"/>
    </location>
</feature>
<protein>
    <submittedName>
        <fullName evidence="5">TetR family transcriptional regulator</fullName>
    </submittedName>
</protein>
<dbReference type="PANTHER" id="PTHR30055">
    <property type="entry name" value="HTH-TYPE TRANSCRIPTIONAL REGULATOR RUTR"/>
    <property type="match status" value="1"/>
</dbReference>
<keyword evidence="6" id="KW-1185">Reference proteome</keyword>
<dbReference type="PRINTS" id="PR00455">
    <property type="entry name" value="HTHTETR"/>
</dbReference>